<gene>
    <name evidence="6" type="ORF">GQM13_01330</name>
    <name evidence="5" type="ORF">GQM21_15320</name>
</gene>
<feature type="compositionally biased region" description="Polar residues" evidence="3">
    <location>
        <begin position="149"/>
        <end position="183"/>
    </location>
</feature>
<proteinExistence type="inferred from homology"/>
<dbReference type="AlphaFoldDB" id="A0A6D0DB88"/>
<evidence type="ECO:0000256" key="3">
    <source>
        <dbReference type="SAM" id="MobiDB-lite"/>
    </source>
</evidence>
<accession>A0A6D0DB88</accession>
<dbReference type="InterPro" id="IPR008258">
    <property type="entry name" value="Transglycosylase_SLT_dom_1"/>
</dbReference>
<dbReference type="PANTHER" id="PTHR37423">
    <property type="entry name" value="SOLUBLE LYTIC MUREIN TRANSGLYCOSYLASE-RELATED"/>
    <property type="match status" value="1"/>
</dbReference>
<dbReference type="SUPFAM" id="SSF53955">
    <property type="entry name" value="Lysozyme-like"/>
    <property type="match status" value="1"/>
</dbReference>
<evidence type="ECO:0000256" key="2">
    <source>
        <dbReference type="ARBA" id="ARBA00022729"/>
    </source>
</evidence>
<protein>
    <submittedName>
        <fullName evidence="6">Transglycosylase SLT domain-containing protein</fullName>
    </submittedName>
</protein>
<sequence>MANYRDLLEQAGARYGVPEGLMTALGAKESSYNPAAVSSAGAVGLTQVMPGTWRDMGYTDEQMQNPEYQADAGARYLAKMYQQFGNWRDALQAYHDGPGNVMKAKRGEYTPGPEGRGYVDDRFAQWAGDPVTDSTVEQRATSAKVHPQQDPNNPFAQLEAQSSEQVSASGVQSDPNNPFAQIEQQAASQQPPQPVSSVAPKPVQQQGGIMSDLGNGLAETGRGLLQAGINVANIPAELTDAVTSAAAWAGGKLGIGDGTYQPAPRVTTQGLEQDFGLQQGALTPQTTEGRVFAEALPYLTPAGVERAATQAPTLAGRIAQGATRLLAENAVGSLAANSAKDDAEALATDLGVGVLAGGAINAAGRGLGAAYRGVRGSIAPEAQQAIRFAEREGVPLHTTDLLQPTSRVGKMAQTTAENIPLAGTSGMRATQQEARSQLVQRFADKFGEYDPAVVIDSLKAKTSGIRRAAGNRLEQVQNAMAEVNIQPARAIQQIDTEISNLQKLGKVADNETISKLQSYRDELVRNAGPDGPVNLDLKQLSDLRSQFRMDVKGERPVLPHRSDAAIQRVYKAMTDDINGAIGQNLGNDTLRKYQQANAVYADEAAKLKNTRLKNVLMKGDLTPEVVNNMLFSKNKSEIKTLYNSVGRVGRAQMRNGIIGKAMEKSGGSPDQFLRQLNILQNQTGITFKGQDAAYLKGLKNYLQSTQQAAKAAVTTPTGQQTIPFIIGYGTAMNPATTGAAVSYGLLTRAYESEPFRNAMLRMANTPRGSTAFEKAMQQAQKAINALTQGAKSDALSE</sequence>
<evidence type="ECO:0000313" key="7">
    <source>
        <dbReference type="Proteomes" id="UP000430081"/>
    </source>
</evidence>
<organism evidence="6 7">
    <name type="scientific">Escherichia coli</name>
    <dbReference type="NCBI Taxonomy" id="562"/>
    <lineage>
        <taxon>Bacteria</taxon>
        <taxon>Pseudomonadati</taxon>
        <taxon>Pseudomonadota</taxon>
        <taxon>Gammaproteobacteria</taxon>
        <taxon>Enterobacterales</taxon>
        <taxon>Enterobacteriaceae</taxon>
        <taxon>Escherichia</taxon>
    </lineage>
</organism>
<dbReference type="EMBL" id="WTML01000054">
    <property type="protein sequence ID" value="MWK98546.1"/>
    <property type="molecule type" value="Genomic_DNA"/>
</dbReference>
<dbReference type="RefSeq" id="WP_096970386.1">
    <property type="nucleotide sequence ID" value="NZ_JBGRCS010000003.1"/>
</dbReference>
<keyword evidence="2" id="KW-0732">Signal</keyword>
<dbReference type="InterPro" id="IPR023346">
    <property type="entry name" value="Lysozyme-like_dom_sf"/>
</dbReference>
<name>A0A6D0DB88_ECOLX</name>
<dbReference type="Proteomes" id="UP000430081">
    <property type="component" value="Unassembled WGS sequence"/>
</dbReference>
<evidence type="ECO:0000313" key="5">
    <source>
        <dbReference type="EMBL" id="MWK98546.1"/>
    </source>
</evidence>
<evidence type="ECO:0000313" key="6">
    <source>
        <dbReference type="EMBL" id="MWL02089.1"/>
    </source>
</evidence>
<evidence type="ECO:0000256" key="1">
    <source>
        <dbReference type="ARBA" id="ARBA00007734"/>
    </source>
</evidence>
<reference evidence="7 8" key="1">
    <citation type="submission" date="2019-12" db="EMBL/GenBank/DDBJ databases">
        <title>Enteriobacteria Tanzani isolates_10432.</title>
        <authorList>
            <person name="Subbiah M."/>
            <person name="Call D."/>
        </authorList>
    </citation>
    <scope>NUCLEOTIDE SEQUENCE [LARGE SCALE GENOMIC DNA]</scope>
    <source>
        <strain evidence="6 7">10432wG7</strain>
        <strain evidence="5 8">10432wG8</strain>
    </source>
</reference>
<evidence type="ECO:0000313" key="8">
    <source>
        <dbReference type="Proteomes" id="UP000462271"/>
    </source>
</evidence>
<dbReference type="EMBL" id="WTMQ01000001">
    <property type="protein sequence ID" value="MWL02089.1"/>
    <property type="molecule type" value="Genomic_DNA"/>
</dbReference>
<dbReference type="CDD" id="cd00254">
    <property type="entry name" value="LT-like"/>
    <property type="match status" value="1"/>
</dbReference>
<dbReference type="PANTHER" id="PTHR37423:SF2">
    <property type="entry name" value="MEMBRANE-BOUND LYTIC MUREIN TRANSGLYCOSYLASE C"/>
    <property type="match status" value="1"/>
</dbReference>
<comment type="similarity">
    <text evidence="1">Belongs to the transglycosylase Slt family.</text>
</comment>
<dbReference type="Pfam" id="PF01464">
    <property type="entry name" value="SLT"/>
    <property type="match status" value="1"/>
</dbReference>
<feature type="region of interest" description="Disordered" evidence="3">
    <location>
        <begin position="132"/>
        <end position="204"/>
    </location>
</feature>
<dbReference type="Gene3D" id="1.10.530.10">
    <property type="match status" value="1"/>
</dbReference>
<feature type="domain" description="Transglycosylase SLT" evidence="4">
    <location>
        <begin position="7"/>
        <end position="110"/>
    </location>
</feature>
<feature type="compositionally biased region" description="Low complexity" evidence="3">
    <location>
        <begin position="184"/>
        <end position="204"/>
    </location>
</feature>
<evidence type="ECO:0000259" key="4">
    <source>
        <dbReference type="Pfam" id="PF01464"/>
    </source>
</evidence>
<feature type="compositionally biased region" description="Polar residues" evidence="3">
    <location>
        <begin position="132"/>
        <end position="141"/>
    </location>
</feature>
<comment type="caution">
    <text evidence="6">The sequence shown here is derived from an EMBL/GenBank/DDBJ whole genome shotgun (WGS) entry which is preliminary data.</text>
</comment>
<dbReference type="Proteomes" id="UP000462271">
    <property type="component" value="Unassembled WGS sequence"/>
</dbReference>